<dbReference type="Proteomes" id="UP001500101">
    <property type="component" value="Unassembled WGS sequence"/>
</dbReference>
<dbReference type="Pfam" id="PF13181">
    <property type="entry name" value="TPR_8"/>
    <property type="match status" value="1"/>
</dbReference>
<dbReference type="InterPro" id="IPR011990">
    <property type="entry name" value="TPR-like_helical_dom_sf"/>
</dbReference>
<comment type="caution">
    <text evidence="4">The sequence shown here is derived from an EMBL/GenBank/DDBJ whole genome shotgun (WGS) entry which is preliminary data.</text>
</comment>
<keyword evidence="2 3" id="KW-0802">TPR repeat</keyword>
<dbReference type="PANTHER" id="PTHR44943">
    <property type="entry name" value="CELLULOSE SYNTHASE OPERON PROTEIN C"/>
    <property type="match status" value="1"/>
</dbReference>
<protein>
    <submittedName>
        <fullName evidence="4">Tetratricopeptide repeat protein</fullName>
    </submittedName>
</protein>
<dbReference type="InterPro" id="IPR019734">
    <property type="entry name" value="TPR_rpt"/>
</dbReference>
<sequence length="554" mass="63178">MLSIGQVVFAQDLKNDNGYKAQLAAVESQLKKGDIASALAIIEETLQQYPNGSDLYYAKSLLYAQVRNFDVAIPAAEQAVEKSPENMLYKNHLLELYKASEDYEDAIVFLDKLIADQKDNPQLYREKIMLMHSAKLSLEALKVYDETKAKFGVSDTLDVLKAEILMDLDRPREAAEALKPWREKKTQIRQVYSSLSYVYVDASNFKDALAVLEEGLQNSKDDLLYLDLADAYLAQKKSKPAYESLKKAFESETVNYFDKHRAMFKVMNEPADFSIDQKQELANLLVLKYPRIADSHMFKGDVLWQKGEMDQARSLYLTAVAMQPQLIDAWRKLVNIDLAMNKVSLAITDGMEGLQRHPGNVMLSYFIGVAHMMKKDHAEARKFLEAALDRSVNDDPMVQSMIYSSLGDLYNELKLYAESDVAYEEAIKLDSANTNAMNNYAYYLSLRKEKLDKAAKYAEQANKLEKNSGTFQDTYAWVLFQQAKYKEALYWIELALKNSETSATLLDHYGDILIQLGRSKEAVKQWERALSMTNKGSVDVDKLKKKISEKKYID</sequence>
<dbReference type="SMART" id="SM00028">
    <property type="entry name" value="TPR"/>
    <property type="match status" value="7"/>
</dbReference>
<reference evidence="5" key="1">
    <citation type="journal article" date="2019" name="Int. J. Syst. Evol. Microbiol.">
        <title>The Global Catalogue of Microorganisms (GCM) 10K type strain sequencing project: providing services to taxonomists for standard genome sequencing and annotation.</title>
        <authorList>
            <consortium name="The Broad Institute Genomics Platform"/>
            <consortium name="The Broad Institute Genome Sequencing Center for Infectious Disease"/>
            <person name="Wu L."/>
            <person name="Ma J."/>
        </authorList>
    </citation>
    <scope>NUCLEOTIDE SEQUENCE [LARGE SCALE GENOMIC DNA]</scope>
    <source>
        <strain evidence="5">JCM 16704</strain>
    </source>
</reference>
<keyword evidence="1" id="KW-0677">Repeat</keyword>
<evidence type="ECO:0000313" key="5">
    <source>
        <dbReference type="Proteomes" id="UP001500101"/>
    </source>
</evidence>
<organism evidence="4 5">
    <name type="scientific">Sphingobacterium kyonggiense</name>
    <dbReference type="NCBI Taxonomy" id="714075"/>
    <lineage>
        <taxon>Bacteria</taxon>
        <taxon>Pseudomonadati</taxon>
        <taxon>Bacteroidota</taxon>
        <taxon>Sphingobacteriia</taxon>
        <taxon>Sphingobacteriales</taxon>
        <taxon>Sphingobacteriaceae</taxon>
        <taxon>Sphingobacterium</taxon>
    </lineage>
</organism>
<dbReference type="PANTHER" id="PTHR44943:SF8">
    <property type="entry name" value="TPR REPEAT-CONTAINING PROTEIN MJ0263"/>
    <property type="match status" value="1"/>
</dbReference>
<evidence type="ECO:0000256" key="2">
    <source>
        <dbReference type="ARBA" id="ARBA00022803"/>
    </source>
</evidence>
<evidence type="ECO:0000256" key="3">
    <source>
        <dbReference type="PROSITE-ProRule" id="PRU00339"/>
    </source>
</evidence>
<feature type="repeat" description="TPR" evidence="3">
    <location>
        <begin position="400"/>
        <end position="433"/>
    </location>
</feature>
<feature type="repeat" description="TPR" evidence="3">
    <location>
        <begin position="53"/>
        <end position="86"/>
    </location>
</feature>
<dbReference type="SUPFAM" id="SSF48452">
    <property type="entry name" value="TPR-like"/>
    <property type="match status" value="2"/>
</dbReference>
<dbReference type="EMBL" id="BAAAZI010000004">
    <property type="protein sequence ID" value="GAA4132141.1"/>
    <property type="molecule type" value="Genomic_DNA"/>
</dbReference>
<name>A0ABP7Y924_9SPHI</name>
<dbReference type="PROSITE" id="PS50005">
    <property type="entry name" value="TPR"/>
    <property type="match status" value="2"/>
</dbReference>
<dbReference type="Pfam" id="PF13432">
    <property type="entry name" value="TPR_16"/>
    <property type="match status" value="3"/>
</dbReference>
<evidence type="ECO:0000313" key="4">
    <source>
        <dbReference type="EMBL" id="GAA4132141.1"/>
    </source>
</evidence>
<proteinExistence type="predicted"/>
<accession>A0ABP7Y924</accession>
<keyword evidence="5" id="KW-1185">Reference proteome</keyword>
<gene>
    <name evidence="4" type="ORF">GCM10022216_02900</name>
</gene>
<dbReference type="InterPro" id="IPR051685">
    <property type="entry name" value="Ycf3/AcsC/BcsC/TPR_MFPF"/>
</dbReference>
<evidence type="ECO:0000256" key="1">
    <source>
        <dbReference type="ARBA" id="ARBA00022737"/>
    </source>
</evidence>
<dbReference type="Gene3D" id="1.25.40.10">
    <property type="entry name" value="Tetratricopeptide repeat domain"/>
    <property type="match status" value="2"/>
</dbReference>